<name>A0ABT7CBE1_9MICO</name>
<dbReference type="GO" id="GO:0016829">
    <property type="term" value="F:lyase activity"/>
    <property type="evidence" value="ECO:0007669"/>
    <property type="project" value="UniProtKB-KW"/>
</dbReference>
<dbReference type="RefSeq" id="WP_026937667.1">
    <property type="nucleotide sequence ID" value="NZ_CP028426.1"/>
</dbReference>
<evidence type="ECO:0000313" key="1">
    <source>
        <dbReference type="EMBL" id="MDJ1372450.1"/>
    </source>
</evidence>
<gene>
    <name evidence="1" type="ORF">C7K25_13935</name>
</gene>
<reference evidence="1" key="1">
    <citation type="submission" date="2018-03" db="EMBL/GenBank/DDBJ databases">
        <authorList>
            <person name="Nunes O.C."/>
            <person name="Lopes A.R."/>
            <person name="Froufe H."/>
            <person name="Munoz-Merida A."/>
            <person name="Barroso C."/>
            <person name="Egas C."/>
        </authorList>
    </citation>
    <scope>NUCLEOTIDE SEQUENCE</scope>
    <source>
        <strain evidence="1">ON4</strain>
    </source>
</reference>
<evidence type="ECO:0000313" key="2">
    <source>
        <dbReference type="Proteomes" id="UP001170379"/>
    </source>
</evidence>
<dbReference type="EMBL" id="PXVD01000027">
    <property type="protein sequence ID" value="MDJ1372450.1"/>
    <property type="molecule type" value="Genomic_DNA"/>
</dbReference>
<proteinExistence type="predicted"/>
<dbReference type="Pfam" id="PF03013">
    <property type="entry name" value="Pyr_excise"/>
    <property type="match status" value="1"/>
</dbReference>
<protein>
    <submittedName>
        <fullName evidence="1">DNA lyase</fullName>
    </submittedName>
</protein>
<dbReference type="Proteomes" id="UP001170379">
    <property type="component" value="Unassembled WGS sequence"/>
</dbReference>
<accession>A0ABT7CBE1</accession>
<dbReference type="InterPro" id="IPR004260">
    <property type="entry name" value="Pyr-dimer_DNA_glycosylase"/>
</dbReference>
<reference evidence="1" key="2">
    <citation type="journal article" date="2022" name="Sci. Rep.">
        <title>In silico prediction of the enzymes involved in the degradation of the herbicide molinate by Gulosibacter molinativorax ON4T.</title>
        <authorList>
            <person name="Lopes A.R."/>
            <person name="Bunin E."/>
            <person name="Viana A.T."/>
            <person name="Froufe H."/>
            <person name="Munoz-Merida A."/>
            <person name="Pinho D."/>
            <person name="Figueiredo J."/>
            <person name="Barroso C."/>
            <person name="Vaz-Moreira I."/>
            <person name="Bellanger X."/>
            <person name="Egas C."/>
            <person name="Nunes O.C."/>
        </authorList>
    </citation>
    <scope>NUCLEOTIDE SEQUENCE</scope>
    <source>
        <strain evidence="1">ON4</strain>
    </source>
</reference>
<organism evidence="1 2">
    <name type="scientific">Gulosibacter molinativorax</name>
    <dbReference type="NCBI Taxonomy" id="256821"/>
    <lineage>
        <taxon>Bacteria</taxon>
        <taxon>Bacillati</taxon>
        <taxon>Actinomycetota</taxon>
        <taxon>Actinomycetes</taxon>
        <taxon>Micrococcales</taxon>
        <taxon>Microbacteriaceae</taxon>
        <taxon>Gulosibacter</taxon>
    </lineage>
</organism>
<comment type="caution">
    <text evidence="1">The sequence shown here is derived from an EMBL/GenBank/DDBJ whole genome shotgun (WGS) entry which is preliminary data.</text>
</comment>
<sequence length="141" mass="16054">MRIWSLHPAHLDHAGLVACWRETLLAQVVLAGETKGYRNHPQLARFRDTSDALGAIGAYLDGIAMEATARGYNFNAGKIRERGFDERLPVTEGQLEYEWRHLGEKLERRSPEYAERWRASTPTAHPLFTVVPGAIESWERI</sequence>
<keyword evidence="1" id="KW-0456">Lyase</keyword>
<keyword evidence="2" id="KW-1185">Reference proteome</keyword>